<comment type="caution">
    <text evidence="2">The sequence shown here is derived from an EMBL/GenBank/DDBJ whole genome shotgun (WGS) entry which is preliminary data.</text>
</comment>
<dbReference type="RefSeq" id="WP_107242940.1">
    <property type="nucleotide sequence ID" value="NZ_PYMJ01000010.1"/>
</dbReference>
<keyword evidence="3" id="KW-1185">Reference proteome</keyword>
<feature type="chain" id="PRO_5015692987" evidence="1">
    <location>
        <begin position="19"/>
        <end position="454"/>
    </location>
</feature>
<protein>
    <submittedName>
        <fullName evidence="2">MltA-interacting MipA family protein</fullName>
    </submittedName>
</protein>
<accession>A0A2T3JH94</accession>
<feature type="signal peptide" evidence="1">
    <location>
        <begin position="1"/>
        <end position="18"/>
    </location>
</feature>
<dbReference type="EMBL" id="PYMJ01000010">
    <property type="protein sequence ID" value="PSU48335.1"/>
    <property type="molecule type" value="Genomic_DNA"/>
</dbReference>
<evidence type="ECO:0000313" key="2">
    <source>
        <dbReference type="EMBL" id="PSU48335.1"/>
    </source>
</evidence>
<dbReference type="OrthoDB" id="92529at2"/>
<evidence type="ECO:0000313" key="3">
    <source>
        <dbReference type="Proteomes" id="UP000240987"/>
    </source>
</evidence>
<dbReference type="InterPro" id="IPR010583">
    <property type="entry name" value="MipA"/>
</dbReference>
<reference evidence="2 3" key="1">
    <citation type="submission" date="2018-01" db="EMBL/GenBank/DDBJ databases">
        <title>Whole genome sequencing of Histamine producing bacteria.</title>
        <authorList>
            <person name="Butler K."/>
        </authorList>
    </citation>
    <scope>NUCLEOTIDE SEQUENCE [LARGE SCALE GENOMIC DNA]</scope>
    <source>
        <strain evidence="2 3">JCM 12947</strain>
    </source>
</reference>
<evidence type="ECO:0000256" key="1">
    <source>
        <dbReference type="SAM" id="SignalP"/>
    </source>
</evidence>
<keyword evidence="1" id="KW-0732">Signal</keyword>
<organism evidence="2 3">
    <name type="scientific">Photobacterium frigidiphilum</name>
    <dbReference type="NCBI Taxonomy" id="264736"/>
    <lineage>
        <taxon>Bacteria</taxon>
        <taxon>Pseudomonadati</taxon>
        <taxon>Pseudomonadota</taxon>
        <taxon>Gammaproteobacteria</taxon>
        <taxon>Vibrionales</taxon>
        <taxon>Vibrionaceae</taxon>
        <taxon>Photobacterium</taxon>
    </lineage>
</organism>
<dbReference type="Proteomes" id="UP000240987">
    <property type="component" value="Unassembled WGS sequence"/>
</dbReference>
<sequence>MIKRWACFVLSLPVFVFAGGEGSNVEQKDAKKTGFVSLQDLRDKRDEEQNWGIAAAVRVASIPYSTSSAVADSTVSTFVPMMFYQGDRFFVHGTEGGLNLYREDEWEMNALLRMHFIDLPSSFQNEIGGDSGDGGLQFKFNIDENIYSKVDLMFDSSMRFHSVATIGARYDEGNWLVQPSASLIWKESDYNSYYYGLNQESIDGGIDLKLGTTARYHVASNLYLLGGAYARRFDSNVRDSATIDADWQGELYAGFGFFRDDSKPVKSSISNKSYWRIAHGWATPSNIGDIFKFNREKDEFDNKLTSIFYGHPLTDELFGLPLDIYLTPGVAWHWKSDVQSSSQEYVLAIKAYYTFDWPVQWRFGLAEGLSYASQITYIEGSEMERKGYEPSKLLNYLDFSFDVNLGDIFNQKSLDDVWVGYSLHHRSAIFESASQFGRIKGGSNYNTVYVQFGF</sequence>
<gene>
    <name evidence="2" type="ORF">C9J12_12015</name>
</gene>
<proteinExistence type="predicted"/>
<name>A0A2T3JH94_9GAMM</name>
<dbReference type="Pfam" id="PF06629">
    <property type="entry name" value="MipA"/>
    <property type="match status" value="1"/>
</dbReference>
<dbReference type="AlphaFoldDB" id="A0A2T3JH94"/>